<gene>
    <name evidence="1" type="ORF">MNBD_GAMMA11-2571</name>
</gene>
<dbReference type="EMBL" id="UOFG01000120">
    <property type="protein sequence ID" value="VAW60323.1"/>
    <property type="molecule type" value="Genomic_DNA"/>
</dbReference>
<protein>
    <recommendedName>
        <fullName evidence="2">PEP-CTERM sorting domain-containing protein</fullName>
    </recommendedName>
</protein>
<feature type="non-terminal residue" evidence="1">
    <location>
        <position position="206"/>
    </location>
</feature>
<proteinExistence type="predicted"/>
<dbReference type="AlphaFoldDB" id="A0A3B0X7F3"/>
<organism evidence="1">
    <name type="scientific">hydrothermal vent metagenome</name>
    <dbReference type="NCBI Taxonomy" id="652676"/>
    <lineage>
        <taxon>unclassified sequences</taxon>
        <taxon>metagenomes</taxon>
        <taxon>ecological metagenomes</taxon>
    </lineage>
</organism>
<sequence length="206" mass="21528">MKKTLFTLLSLISFSANSALFQGTGSASFNNPAGPAGFISTGSGTSQFTWGNANLGTPPSSLDYTGKQFDIDENDAFVFGTIDYFNGSIGDSTGATSVDLNVGLNFTSPLTNGEKFEFNLGLINTPNTANANDSADIVNFDNTVPSNFFSSNGTDFTLEFLGFGTLTGSGFTIEDSFRVLESGSATVDLVGRITSTPVPVPGALWL</sequence>
<evidence type="ECO:0008006" key="2">
    <source>
        <dbReference type="Google" id="ProtNLM"/>
    </source>
</evidence>
<accession>A0A3B0X7F3</accession>
<reference evidence="1" key="1">
    <citation type="submission" date="2018-06" db="EMBL/GenBank/DDBJ databases">
        <authorList>
            <person name="Zhirakovskaya E."/>
        </authorList>
    </citation>
    <scope>NUCLEOTIDE SEQUENCE</scope>
</reference>
<evidence type="ECO:0000313" key="1">
    <source>
        <dbReference type="EMBL" id="VAW60323.1"/>
    </source>
</evidence>
<name>A0A3B0X7F3_9ZZZZ</name>
<dbReference type="InterPro" id="IPR047995">
    <property type="entry name" value="Choice_anch_K"/>
</dbReference>
<dbReference type="NCBIfam" id="NF038131">
    <property type="entry name" value="choice_anch_K"/>
    <property type="match status" value="1"/>
</dbReference>